<dbReference type="InterPro" id="IPR036738">
    <property type="entry name" value="FRB_sf"/>
</dbReference>
<evidence type="ECO:0000256" key="9">
    <source>
        <dbReference type="PROSITE-ProRule" id="PRU00259"/>
    </source>
</evidence>
<dbReference type="InterPro" id="IPR000225">
    <property type="entry name" value="Armadillo"/>
</dbReference>
<evidence type="ECO:0000256" key="4">
    <source>
        <dbReference type="ARBA" id="ARBA00022741"/>
    </source>
</evidence>
<reference evidence="15 16" key="2">
    <citation type="journal article" date="2007" name="BMC Biol.">
        <title>A 100%-complete sequence reveals unusually simple genomic features in the hot-spring red alga Cyanidioschyzon merolae.</title>
        <authorList>
            <person name="Nozaki H."/>
            <person name="Takano H."/>
            <person name="Misumi O."/>
            <person name="Terasawa K."/>
            <person name="Matsuzaki M."/>
            <person name="Maruyama S."/>
            <person name="Nishida K."/>
            <person name="Yagisawa F."/>
            <person name="Yoshida Y."/>
            <person name="Fujiwara T."/>
            <person name="Takio S."/>
            <person name="Tamura K."/>
            <person name="Chung S.J."/>
            <person name="Nakamura S."/>
            <person name="Kuroiwa H."/>
            <person name="Tanaka K."/>
            <person name="Sato N."/>
            <person name="Kuroiwa T."/>
        </authorList>
    </citation>
    <scope>NUCLEOTIDE SEQUENCE [LARGE SCALE GENOMIC DNA]</scope>
    <source>
        <strain evidence="15 16">10D</strain>
    </source>
</reference>
<feature type="region of interest" description="Disordered" evidence="11">
    <location>
        <begin position="2634"/>
        <end position="2654"/>
    </location>
</feature>
<dbReference type="InterPro" id="IPR050517">
    <property type="entry name" value="DDR_Repair_Kinase"/>
</dbReference>
<dbReference type="InterPro" id="IPR036940">
    <property type="entry name" value="PI3/4_kinase_cat_sf"/>
</dbReference>
<dbReference type="EMBL" id="AP006500">
    <property type="protein sequence ID" value="BAM82307.1"/>
    <property type="molecule type" value="Genomic_DNA"/>
</dbReference>
<dbReference type="InterPro" id="IPR009076">
    <property type="entry name" value="FRB_dom"/>
</dbReference>
<feature type="region of interest" description="Disordered" evidence="11">
    <location>
        <begin position="1214"/>
        <end position="1260"/>
    </location>
</feature>
<dbReference type="PROSITE" id="PS51190">
    <property type="entry name" value="FATC"/>
    <property type="match status" value="1"/>
</dbReference>
<dbReference type="FunFam" id="1.20.120.150:FF:000001">
    <property type="entry name" value="Serine/threonine-protein kinase TOR"/>
    <property type="match status" value="1"/>
</dbReference>
<dbReference type="RefSeq" id="XP_005538343.1">
    <property type="nucleotide sequence ID" value="XM_005538286.1"/>
</dbReference>
<name>M1VGL7_CYAM1</name>
<dbReference type="Gene3D" id="1.10.1070.11">
    <property type="entry name" value="Phosphatidylinositol 3-/4-kinase, catalytic domain"/>
    <property type="match status" value="1"/>
</dbReference>
<comment type="catalytic activity">
    <reaction evidence="7 10">
        <text>L-threonyl-[protein] + ATP = O-phospho-L-threonyl-[protein] + ADP + H(+)</text>
        <dbReference type="Rhea" id="RHEA:46608"/>
        <dbReference type="Rhea" id="RHEA-COMP:11060"/>
        <dbReference type="Rhea" id="RHEA-COMP:11605"/>
        <dbReference type="ChEBI" id="CHEBI:15378"/>
        <dbReference type="ChEBI" id="CHEBI:30013"/>
        <dbReference type="ChEBI" id="CHEBI:30616"/>
        <dbReference type="ChEBI" id="CHEBI:61977"/>
        <dbReference type="ChEBI" id="CHEBI:456216"/>
        <dbReference type="EC" id="2.7.11.1"/>
    </reaction>
</comment>
<dbReference type="Pfam" id="PF00454">
    <property type="entry name" value="PI3_PI4_kinase"/>
    <property type="match status" value="1"/>
</dbReference>
<dbReference type="OrthoDB" id="381190at2759"/>
<evidence type="ECO:0000256" key="3">
    <source>
        <dbReference type="ARBA" id="ARBA00022737"/>
    </source>
</evidence>
<dbReference type="Gramene" id="CMR018CT">
    <property type="protein sequence ID" value="CMR018CT"/>
    <property type="gene ID" value="CMR018C"/>
</dbReference>
<evidence type="ECO:0000256" key="1">
    <source>
        <dbReference type="ARBA" id="ARBA00011031"/>
    </source>
</evidence>
<feature type="repeat" description="ARM" evidence="9">
    <location>
        <begin position="763"/>
        <end position="793"/>
    </location>
</feature>
<evidence type="ECO:0000256" key="2">
    <source>
        <dbReference type="ARBA" id="ARBA00022679"/>
    </source>
</evidence>
<dbReference type="Pfam" id="PF11865">
    <property type="entry name" value="mTOR_dom"/>
    <property type="match status" value="1"/>
</dbReference>
<accession>M1VGL7</accession>
<dbReference type="PROSITE" id="PS00915">
    <property type="entry name" value="PI3_4_KINASE_1"/>
    <property type="match status" value="1"/>
</dbReference>
<evidence type="ECO:0000313" key="15">
    <source>
        <dbReference type="EMBL" id="BAM82307.1"/>
    </source>
</evidence>
<reference evidence="15 16" key="1">
    <citation type="journal article" date="2004" name="Nature">
        <title>Genome sequence of the ultrasmall unicellular red alga Cyanidioschyzon merolae 10D.</title>
        <authorList>
            <person name="Matsuzaki M."/>
            <person name="Misumi O."/>
            <person name="Shin-i T."/>
            <person name="Maruyama S."/>
            <person name="Takahara M."/>
            <person name="Miyagishima S."/>
            <person name="Mori T."/>
            <person name="Nishida K."/>
            <person name="Yagisawa F."/>
            <person name="Nishida K."/>
            <person name="Yoshida Y."/>
            <person name="Nishimura Y."/>
            <person name="Nakao S."/>
            <person name="Kobayashi T."/>
            <person name="Momoyama Y."/>
            <person name="Higashiyama T."/>
            <person name="Minoda A."/>
            <person name="Sano M."/>
            <person name="Nomoto H."/>
            <person name="Oishi K."/>
            <person name="Hayashi H."/>
            <person name="Ohta F."/>
            <person name="Nishizaka S."/>
            <person name="Haga S."/>
            <person name="Miura S."/>
            <person name="Morishita T."/>
            <person name="Kabeya Y."/>
            <person name="Terasawa K."/>
            <person name="Suzuki Y."/>
            <person name="Ishii Y."/>
            <person name="Asakawa S."/>
            <person name="Takano H."/>
            <person name="Ohta N."/>
            <person name="Kuroiwa H."/>
            <person name="Tanaka K."/>
            <person name="Shimizu N."/>
            <person name="Sugano S."/>
            <person name="Sato N."/>
            <person name="Nozaki H."/>
            <person name="Ogasawara N."/>
            <person name="Kohara Y."/>
            <person name="Kuroiwa T."/>
        </authorList>
    </citation>
    <scope>NUCLEOTIDE SEQUENCE [LARGE SCALE GENOMIC DNA]</scope>
    <source>
        <strain evidence="15 16">10D</strain>
    </source>
</reference>
<feature type="region of interest" description="Disordered" evidence="11">
    <location>
        <begin position="23"/>
        <end position="70"/>
    </location>
</feature>
<dbReference type="GO" id="GO:0106310">
    <property type="term" value="F:protein serine kinase activity"/>
    <property type="evidence" value="ECO:0007669"/>
    <property type="project" value="RHEA"/>
</dbReference>
<comment type="catalytic activity">
    <reaction evidence="8">
        <text>L-seryl-[protein] + ATP = O-phospho-L-seryl-[protein] + ADP + H(+)</text>
        <dbReference type="Rhea" id="RHEA:17989"/>
        <dbReference type="Rhea" id="RHEA-COMP:9863"/>
        <dbReference type="Rhea" id="RHEA-COMP:11604"/>
        <dbReference type="ChEBI" id="CHEBI:15378"/>
        <dbReference type="ChEBI" id="CHEBI:29999"/>
        <dbReference type="ChEBI" id="CHEBI:30616"/>
        <dbReference type="ChEBI" id="CHEBI:83421"/>
        <dbReference type="ChEBI" id="CHEBI:456216"/>
        <dbReference type="EC" id="2.7.11.1"/>
    </reaction>
</comment>
<dbReference type="GO" id="GO:0004674">
    <property type="term" value="F:protein serine/threonine kinase activity"/>
    <property type="evidence" value="ECO:0007669"/>
    <property type="project" value="UniProtKB-KW"/>
</dbReference>
<feature type="domain" description="PI3K/PI4K catalytic" evidence="12">
    <location>
        <begin position="2206"/>
        <end position="2526"/>
    </location>
</feature>
<dbReference type="SMART" id="SM01343">
    <property type="entry name" value="FATC"/>
    <property type="match status" value="1"/>
</dbReference>
<dbReference type="InterPro" id="IPR000403">
    <property type="entry name" value="PI3/4_kinase_cat_dom"/>
</dbReference>
<feature type="domain" description="FATC" evidence="14">
    <location>
        <begin position="2705"/>
        <end position="2737"/>
    </location>
</feature>
<protein>
    <recommendedName>
        <fullName evidence="10">Serine/threonine-protein kinase TOR</fullName>
        <ecNumber evidence="10">2.7.11.1</ecNumber>
    </recommendedName>
</protein>
<dbReference type="SUPFAM" id="SSF47212">
    <property type="entry name" value="FKBP12-rapamycin-binding domain of FKBP-rapamycin-associated protein (FRAP)"/>
    <property type="match status" value="1"/>
</dbReference>
<keyword evidence="2 10" id="KW-0808">Transferase</keyword>
<keyword evidence="3" id="KW-0677">Repeat</keyword>
<dbReference type="PROSITE" id="PS00916">
    <property type="entry name" value="PI3_4_KINASE_2"/>
    <property type="match status" value="1"/>
</dbReference>
<keyword evidence="4 10" id="KW-0547">Nucleotide-binding</keyword>
<dbReference type="EC" id="2.7.11.1" evidence="10"/>
<dbReference type="InterPro" id="IPR024585">
    <property type="entry name" value="mTOR_dom"/>
</dbReference>
<dbReference type="InterPro" id="IPR011009">
    <property type="entry name" value="Kinase-like_dom_sf"/>
</dbReference>
<organism evidence="15 16">
    <name type="scientific">Cyanidioschyzon merolae (strain NIES-3377 / 10D)</name>
    <name type="common">Unicellular red alga</name>
    <dbReference type="NCBI Taxonomy" id="280699"/>
    <lineage>
        <taxon>Eukaryota</taxon>
        <taxon>Rhodophyta</taxon>
        <taxon>Bangiophyceae</taxon>
        <taxon>Cyanidiales</taxon>
        <taxon>Cyanidiaceae</taxon>
        <taxon>Cyanidioschyzon</taxon>
    </lineage>
</organism>
<dbReference type="STRING" id="280699.M1VGL7"/>
<dbReference type="SMART" id="SM01345">
    <property type="entry name" value="Rapamycin_bind"/>
    <property type="match status" value="1"/>
</dbReference>
<dbReference type="HOGENOM" id="CLU_000178_7_1_1"/>
<proteinExistence type="inferred from homology"/>
<dbReference type="Pfam" id="PF02259">
    <property type="entry name" value="FAT"/>
    <property type="match status" value="1"/>
</dbReference>
<dbReference type="SMART" id="SM00146">
    <property type="entry name" value="PI3Kc"/>
    <property type="match status" value="1"/>
</dbReference>
<dbReference type="GeneID" id="16996905"/>
<keyword evidence="16" id="KW-1185">Reference proteome</keyword>
<dbReference type="InterPro" id="IPR003152">
    <property type="entry name" value="FATC_dom"/>
</dbReference>
<dbReference type="GO" id="GO:0016242">
    <property type="term" value="P:negative regulation of macroautophagy"/>
    <property type="evidence" value="ECO:0007669"/>
    <property type="project" value="TreeGrafter"/>
</dbReference>
<dbReference type="Gene3D" id="3.30.1010.10">
    <property type="entry name" value="Phosphatidylinositol 3-kinase Catalytic Subunit, Chain A, domain 4"/>
    <property type="match status" value="1"/>
</dbReference>
<feature type="compositionally biased region" description="Low complexity" evidence="11">
    <location>
        <begin position="1344"/>
        <end position="1366"/>
    </location>
</feature>
<sequence length="2737" mass="301965">MSTTSSSSTGAVSASRAVASPLMNGKSGLADAAPVLTASRSTPPPPPPAAAAPGTSTRARAASQGAHASERWGAANMTSLPALASGSSQLLAGSTHALVALHDASIERALRRLERATGSERRYEAAQRLRMLYERKFQTMKQPEAISVLSDALAYRLQAMISSGSQRDRLAGLTGLSALIETRGEAYRTKVQRTYNGLRPILRRPPDWEAARAAADMLGRLSRLGGVLVNRFVEAEAVRALEYLNTNSVLLKGMAIMVLNALCEHVPASMYTSRVQLAQVVWRGLTDSRPILRLESASLLRSFLALLEQRASDDSARTCQMIIQRCLEMLISDERETTPPETHGSLLALHELVRNRFSATFLDEHISRIRKRLESLRLTRDNLIRAAILQLLPDLVRLDRTLIELGMSMALENEDLVALGKLAVAVGPTAALPWMEHIFVVLRNSEVAAAAKHECIALLAPIIVESEQSERLAELLEDSILTQGLSPSLVEALERVCEHVPSLRDLVHGHVLRLCAETTDIACALQALQRFTFGRRPCLDDYVRQHVLPYIYGKRSLRSAAFAASLHVLTAAVQSATPGRPLQPKIFETLQQLIVVVVADPDSRIRAEVLLHLAKPAYFPVFERYLAQPELLRALCLALHDEDATVRERALSLVGRLSTVNPAHTLPSLRRLFMNLRIILECESEPLQGSQEDALRLLLRLVQDAPQLIEPYTPTTAKLLVQRLQQNSTSAVAVDTSVIHTLHSIACLAERGVAAELQTLLHDAMPHLLRILQHTSVEADLREAVCRALSSLARAAGATTELYTQYPSLLSTLLRMLRTETNLFVRLEIERTLGTLGAVDPDRTAPLLLDRTRYPYTRLESLTEVYHQQTAPMHYAPRPTATGTGATNAFTTDTRCGLVAEEPALPGTAAAAAAATTTTTTTTLTGQALRAQLRFEAPNELETLVGRLPHPFTANEEYFPSAALDALHRILANAKLTTLHYDTVGAIVNIMSSLGMKCAPFLSVVVPRLLWMLRPRTEDTHDLAFREYVIRGLASVVLSARQYIRPYAASLVALILEYWPLQVLHRSMFALMECLRVALHDEFRPFVPVLLPLILPWMSLRVLKVLLVFGTHTSEYVVLVLPPVMRFLEDATRPLAARIEVLKRLPRLFAMLDLSDMASQLMHPLCRMLRTSEFQWHARQLLESLLPRLGLDAAYYTLLVREMLLGDAASASAAATGNDDEDDDGNDDEDDDQHPTDEASARGAAASTESASTQAGAALQSSSASALHRLARYRHERTALSRSESLDSLNGVPRTTSLGSLADLASGDALLAHSPDSLLDSTHVSLVASASMLDLQQQLQQQQQQQALLGSGASNTTTTNTNNNNNSGHNSARRHHVNEKMLQKAWQVGRRTTRDDWNDWMMALASALFRESGSPSLRSCARLAEVHPPLARELFNAAFLSCWTELSDPCRASLVRNLVLALSSESIPLDVLQVLLSLVEFMEHDEKPLPIDLRQLAAMAFRCGAYAKALRYKEAEYMQNPASAMEGDDSLIAIYEALGQREAAMGALLDAERHQVTIRHEACYERLQQWDLALSAYERQGPAHSFANRRGRMRCMAQLGELHRMEALCNDLWSEAAEQPSLRQELAEEAAQVAYQLQLWDKFTERVAYTSRDSIRGNVFRAMLAIHQGDDEAARGYIRAGRRLLDTGVTARVGEGYPRAYGDILLTQQLVELEECLMVRQRILPQRHVVEQLWNTRLYGCRFDYTTWQQTLLVRRLLLEPRHDKDVWLRFVSLCRRANRLPMANEALAMLQDEQHPDPEVTYASLKLCWSQGRHHEAYECLRRCAEQPVPSARLAARRFLKLCVWGRALRAEGTSTFVSSPSSSLRWHTLMEHARRAVVSDPSWSSGWHTWAALNADAAAAHSTGHRFGGAWPARPTAVAAAESNVLVRAYVLNAVNGFFRAIALGESYAEQAQDVLKLLTLWFRYGAVPEIEQALLNGFAETNVDIWVDVIPQIVARLHSPVPPVQAGVRALLIRIGRAHPQALVFPLAVAAKSSNARRREAAIDVLQALRLESPALVAQAELVSRELVRIAVLWPEMWHEALEEASRVYFGEHNVPGMLAILSPLHDLVEAGPSTAREASFIREFGRELAEAREWCRRYLASGRDSDLNQAWELYYSIFRRINKSLSSMTQLQLAEVSPALLEARNLALAVPGTREQVTIVSFAPVLNVISSKQRPRTLTIYGSDGHEYPFLLKGHEDLRQDERVQQFFGLVNTLLPPEMSIVTYAVLPLSQQVGLIGWVKNCDTLHALIREYREQRKIILNVEHRIMLSAAPDYDNLTLLQKVEIFEYVLANTSGNDLANIMWLRSRSAEMWLERRTNYARSLAVMSMVGYIIGLGDRHPSNMLITRDTGKVIHIDHGDCFETAMHREKYPEKVPFRLTRMLVRALGVSGVEGIFRVTCESTMEILRANKPVLMAMLEIFVHDPLLVRTLQPAAAPGATTTGLEATGLAAVAAGSPLHTPAVWPRQATGATAAATAATATAATATAAAATGQWGTVSTFPVQEARLGERAGEEQPQPASTLVQVPRAPTRMRRVDMSGAEATAAAAAAGEASLSLRLLQGTMSLRAALRLEQSNAGTVEEVAEEGIAETPSPLTTRRPGAGSLTPRTLGNGTLTTGAGAGAGAPTILPEDLLGDENRGERAVAIVQRMSQKLSGRDFDPRRVLTVAEQVERLIQQATNSENLAPAYVGWCNCW</sequence>
<dbReference type="Gene3D" id="1.20.120.150">
    <property type="entry name" value="FKBP12-rapamycin binding domain"/>
    <property type="match status" value="1"/>
</dbReference>
<dbReference type="InterPro" id="IPR016024">
    <property type="entry name" value="ARM-type_fold"/>
</dbReference>
<keyword evidence="6 10" id="KW-0067">ATP-binding</keyword>
<evidence type="ECO:0000256" key="11">
    <source>
        <dbReference type="SAM" id="MobiDB-lite"/>
    </source>
</evidence>
<dbReference type="InterPro" id="IPR018936">
    <property type="entry name" value="PI3/4_kinase_CS"/>
</dbReference>
<dbReference type="GO" id="GO:0031929">
    <property type="term" value="P:TOR signaling"/>
    <property type="evidence" value="ECO:0007669"/>
    <property type="project" value="TreeGrafter"/>
</dbReference>
<dbReference type="GO" id="GO:0005737">
    <property type="term" value="C:cytoplasm"/>
    <property type="evidence" value="ECO:0007669"/>
    <property type="project" value="TreeGrafter"/>
</dbReference>
<feature type="region of interest" description="Disordered" evidence="11">
    <location>
        <begin position="1344"/>
        <end position="1374"/>
    </location>
</feature>
<evidence type="ECO:0000256" key="7">
    <source>
        <dbReference type="ARBA" id="ARBA00047899"/>
    </source>
</evidence>
<evidence type="ECO:0000259" key="13">
    <source>
        <dbReference type="PROSITE" id="PS51189"/>
    </source>
</evidence>
<evidence type="ECO:0000313" key="16">
    <source>
        <dbReference type="Proteomes" id="UP000007014"/>
    </source>
</evidence>
<dbReference type="SUPFAM" id="SSF56112">
    <property type="entry name" value="Protein kinase-like (PK-like)"/>
    <property type="match status" value="1"/>
</dbReference>
<evidence type="ECO:0000259" key="12">
    <source>
        <dbReference type="PROSITE" id="PS50290"/>
    </source>
</evidence>
<dbReference type="PROSITE" id="PS50290">
    <property type="entry name" value="PI3_4_KINASE_3"/>
    <property type="match status" value="1"/>
</dbReference>
<dbReference type="eggNOG" id="KOG0891">
    <property type="taxonomic scope" value="Eukaryota"/>
</dbReference>
<dbReference type="SMART" id="SM01346">
    <property type="entry name" value="DUF3385"/>
    <property type="match status" value="1"/>
</dbReference>
<dbReference type="PROSITE" id="PS51189">
    <property type="entry name" value="FAT"/>
    <property type="match status" value="1"/>
</dbReference>
<dbReference type="Gene3D" id="1.25.10.10">
    <property type="entry name" value="Leucine-rich Repeat Variant"/>
    <property type="match status" value="3"/>
</dbReference>
<dbReference type="CDD" id="cd05169">
    <property type="entry name" value="PIKKc_TOR"/>
    <property type="match status" value="1"/>
</dbReference>
<keyword evidence="5 10" id="KW-0418">Kinase</keyword>
<dbReference type="InterPro" id="IPR011989">
    <property type="entry name" value="ARM-like"/>
</dbReference>
<dbReference type="Pfam" id="PF08771">
    <property type="entry name" value="FRB_dom"/>
    <property type="match status" value="1"/>
</dbReference>
<gene>
    <name evidence="15" type="ORF">CYME_CMR018C</name>
</gene>
<dbReference type="GO" id="GO:0031932">
    <property type="term" value="C:TORC2 complex"/>
    <property type="evidence" value="ECO:0007669"/>
    <property type="project" value="TreeGrafter"/>
</dbReference>
<dbReference type="PROSITE" id="PS50176">
    <property type="entry name" value="ARM_REPEAT"/>
    <property type="match status" value="1"/>
</dbReference>
<dbReference type="PANTHER" id="PTHR11139">
    <property type="entry name" value="ATAXIA TELANGIECTASIA MUTATED ATM -RELATED"/>
    <property type="match status" value="1"/>
</dbReference>
<evidence type="ECO:0000256" key="5">
    <source>
        <dbReference type="ARBA" id="ARBA00022777"/>
    </source>
</evidence>
<keyword evidence="10" id="KW-0723">Serine/threonine-protein kinase</keyword>
<dbReference type="FunFam" id="1.10.1070.11:FF:000029">
    <property type="entry name" value="Serine/threonine-protein kinase TOR"/>
    <property type="match status" value="1"/>
</dbReference>
<evidence type="ECO:0000256" key="10">
    <source>
        <dbReference type="RuleBase" id="RU364109"/>
    </source>
</evidence>
<comment type="similarity">
    <text evidence="1 10">Belongs to the PI3/PI4-kinase family.</text>
</comment>
<feature type="compositionally biased region" description="Acidic residues" evidence="11">
    <location>
        <begin position="1218"/>
        <end position="1232"/>
    </location>
</feature>
<dbReference type="SUPFAM" id="SSF48371">
    <property type="entry name" value="ARM repeat"/>
    <property type="match status" value="2"/>
</dbReference>
<dbReference type="PANTHER" id="PTHR11139:SF9">
    <property type="entry name" value="SERINE_THREONINE-PROTEIN KINASE MTOR"/>
    <property type="match status" value="1"/>
</dbReference>
<dbReference type="GO" id="GO:0005524">
    <property type="term" value="F:ATP binding"/>
    <property type="evidence" value="ECO:0007669"/>
    <property type="project" value="UniProtKB-KW"/>
</dbReference>
<evidence type="ECO:0000256" key="6">
    <source>
        <dbReference type="ARBA" id="ARBA00022840"/>
    </source>
</evidence>
<dbReference type="InterPro" id="IPR003151">
    <property type="entry name" value="PIK-rel_kinase_FAT"/>
</dbReference>
<dbReference type="OMA" id="MWLRFVS"/>
<dbReference type="GO" id="GO:0031931">
    <property type="term" value="C:TORC1 complex"/>
    <property type="evidence" value="ECO:0007669"/>
    <property type="project" value="TreeGrafter"/>
</dbReference>
<dbReference type="KEGG" id="cme:CYME_CMR018C"/>
<dbReference type="Proteomes" id="UP000007014">
    <property type="component" value="Chromosome 18"/>
</dbReference>
<feature type="compositionally biased region" description="Low complexity" evidence="11">
    <location>
        <begin position="51"/>
        <end position="63"/>
    </location>
</feature>
<feature type="domain" description="FAT" evidence="13">
    <location>
        <begin position="1495"/>
        <end position="2036"/>
    </location>
</feature>
<dbReference type="GO" id="GO:0044877">
    <property type="term" value="F:protein-containing complex binding"/>
    <property type="evidence" value="ECO:0007669"/>
    <property type="project" value="InterPro"/>
</dbReference>
<evidence type="ECO:0000259" key="14">
    <source>
        <dbReference type="PROSITE" id="PS51190"/>
    </source>
</evidence>
<dbReference type="GO" id="GO:0005634">
    <property type="term" value="C:nucleus"/>
    <property type="evidence" value="ECO:0007669"/>
    <property type="project" value="TreeGrafter"/>
</dbReference>
<dbReference type="InterPro" id="IPR014009">
    <property type="entry name" value="PIK_FAT"/>
</dbReference>
<dbReference type="InterPro" id="IPR026683">
    <property type="entry name" value="TOR_cat"/>
</dbReference>
<dbReference type="Pfam" id="PF02260">
    <property type="entry name" value="FATC"/>
    <property type="match status" value="1"/>
</dbReference>
<feature type="compositionally biased region" description="Low complexity" evidence="11">
    <location>
        <begin position="1241"/>
        <end position="1260"/>
    </location>
</feature>
<evidence type="ECO:0000256" key="8">
    <source>
        <dbReference type="ARBA" id="ARBA00048679"/>
    </source>
</evidence>